<dbReference type="EMBL" id="CAJNOJ010000073">
    <property type="protein sequence ID" value="CAF1036577.1"/>
    <property type="molecule type" value="Genomic_DNA"/>
</dbReference>
<keyword evidence="2" id="KW-0547">Nucleotide-binding</keyword>
<evidence type="ECO:0000313" key="7">
    <source>
        <dbReference type="Proteomes" id="UP000663852"/>
    </source>
</evidence>
<dbReference type="Pfam" id="PF04548">
    <property type="entry name" value="AIG1"/>
    <property type="match status" value="1"/>
</dbReference>
<dbReference type="AlphaFoldDB" id="A0A814JCY0"/>
<dbReference type="CDD" id="cd00882">
    <property type="entry name" value="Ras_like_GTPase"/>
    <property type="match status" value="1"/>
</dbReference>
<evidence type="ECO:0000256" key="2">
    <source>
        <dbReference type="ARBA" id="ARBA00022741"/>
    </source>
</evidence>
<dbReference type="OrthoDB" id="425923at2759"/>
<dbReference type="GO" id="GO:0005525">
    <property type="term" value="F:GTP binding"/>
    <property type="evidence" value="ECO:0007669"/>
    <property type="project" value="InterPro"/>
</dbReference>
<dbReference type="EMBL" id="CAJNOR010000724">
    <property type="protein sequence ID" value="CAF0991875.1"/>
    <property type="molecule type" value="Genomic_DNA"/>
</dbReference>
<protein>
    <recommendedName>
        <fullName evidence="3">AIG1-type G domain-containing protein</fullName>
    </recommendedName>
</protein>
<dbReference type="Proteomes" id="UP000663852">
    <property type="component" value="Unassembled WGS sequence"/>
</dbReference>
<evidence type="ECO:0000313" key="4">
    <source>
        <dbReference type="EMBL" id="CAF0991875.1"/>
    </source>
</evidence>
<keyword evidence="6" id="KW-1185">Reference proteome</keyword>
<evidence type="ECO:0000259" key="3">
    <source>
        <dbReference type="Pfam" id="PF04548"/>
    </source>
</evidence>
<evidence type="ECO:0000313" key="5">
    <source>
        <dbReference type="EMBL" id="CAF1036577.1"/>
    </source>
</evidence>
<name>A0A814JCY0_ADIRI</name>
<comment type="similarity">
    <text evidence="1">Belongs to the TRAFAC class TrmE-Era-EngA-EngB-Septin-like GTPase superfamily. AIG1/Toc34/Toc159-like paraseptin GTPase family. IAN subfamily.</text>
</comment>
<reference evidence="5" key="1">
    <citation type="submission" date="2021-02" db="EMBL/GenBank/DDBJ databases">
        <authorList>
            <person name="Nowell W R."/>
        </authorList>
    </citation>
    <scope>NUCLEOTIDE SEQUENCE</scope>
</reference>
<dbReference type="Gene3D" id="3.40.50.300">
    <property type="entry name" value="P-loop containing nucleotide triphosphate hydrolases"/>
    <property type="match status" value="1"/>
</dbReference>
<dbReference type="SUPFAM" id="SSF52540">
    <property type="entry name" value="P-loop containing nucleoside triphosphate hydrolases"/>
    <property type="match status" value="1"/>
</dbReference>
<evidence type="ECO:0000313" key="6">
    <source>
        <dbReference type="Proteomes" id="UP000663828"/>
    </source>
</evidence>
<dbReference type="Proteomes" id="UP000663828">
    <property type="component" value="Unassembled WGS sequence"/>
</dbReference>
<dbReference type="InterPro" id="IPR006703">
    <property type="entry name" value="G_AIG1"/>
</dbReference>
<comment type="caution">
    <text evidence="5">The sequence shown here is derived from an EMBL/GenBank/DDBJ whole genome shotgun (WGS) entry which is preliminary data.</text>
</comment>
<feature type="domain" description="AIG1-type G" evidence="3">
    <location>
        <begin position="24"/>
        <end position="178"/>
    </location>
</feature>
<gene>
    <name evidence="5" type="ORF">EDS130_LOCUS16694</name>
    <name evidence="4" type="ORF">XAT740_LOCUS12740</name>
</gene>
<evidence type="ECO:0000256" key="1">
    <source>
        <dbReference type="ARBA" id="ARBA00008535"/>
    </source>
</evidence>
<sequence>MATIDFKSYDDADDITAEPVRNVNVLIVGLTGSGKSSIIKSVCSSEHRDNVLTKMSIKSVTRNIQFYEGNEIKNPKEPRDRYVVNLFDTVGLGDNNISVGSILKEIVECMPRNMAQIHKVVFCFKMDRLRMKMSEDLNILYNFFRLMGAKPENFAICLTFCDFLNHESIGSFWSELQSKSDLEMVKEVSTVIFTTFPNLDECDIDNRLVEYIQDKMRASRRRIFEHVIAKTVKPFYPYDHILKMPEVDFNSLCSLLGTYRTSRHWWWTVFQNTDQNQIIEQLKKLRQSPKIESKNDEVEKK</sequence>
<proteinExistence type="inferred from homology"/>
<accession>A0A814JCY0</accession>
<organism evidence="5 7">
    <name type="scientific">Adineta ricciae</name>
    <name type="common">Rotifer</name>
    <dbReference type="NCBI Taxonomy" id="249248"/>
    <lineage>
        <taxon>Eukaryota</taxon>
        <taxon>Metazoa</taxon>
        <taxon>Spiralia</taxon>
        <taxon>Gnathifera</taxon>
        <taxon>Rotifera</taxon>
        <taxon>Eurotatoria</taxon>
        <taxon>Bdelloidea</taxon>
        <taxon>Adinetida</taxon>
        <taxon>Adinetidae</taxon>
        <taxon>Adineta</taxon>
    </lineage>
</organism>
<dbReference type="InterPro" id="IPR027417">
    <property type="entry name" value="P-loop_NTPase"/>
</dbReference>